<keyword evidence="2" id="KW-1185">Reference proteome</keyword>
<accession>A0ABU8S9Y6</accession>
<proteinExistence type="predicted"/>
<dbReference type="Proteomes" id="UP001379235">
    <property type="component" value="Unassembled WGS sequence"/>
</dbReference>
<reference evidence="1 2" key="1">
    <citation type="submission" date="2024-03" db="EMBL/GenBank/DDBJ databases">
        <authorList>
            <person name="Jo J.-H."/>
        </authorList>
    </citation>
    <scope>NUCLEOTIDE SEQUENCE [LARGE SCALE GENOMIC DNA]</scope>
    <source>
        <strain evidence="1 2">AS3R-12</strain>
    </source>
</reference>
<comment type="caution">
    <text evidence="1">The sequence shown here is derived from an EMBL/GenBank/DDBJ whole genome shotgun (WGS) entry which is preliminary data.</text>
</comment>
<evidence type="ECO:0000313" key="1">
    <source>
        <dbReference type="EMBL" id="MEJ6010772.1"/>
    </source>
</evidence>
<dbReference type="EMBL" id="JBBHJY010000006">
    <property type="protein sequence ID" value="MEJ6010772.1"/>
    <property type="molecule type" value="Genomic_DNA"/>
</dbReference>
<protein>
    <submittedName>
        <fullName evidence="1">Benenodin family lasso peptide</fullName>
    </submittedName>
</protein>
<gene>
    <name evidence="1" type="ORF">WG900_12690</name>
</gene>
<name>A0ABU8S9Y6_9SPHN</name>
<organism evidence="1 2">
    <name type="scientific">Novosphingobium aquae</name>
    <dbReference type="NCBI Taxonomy" id="3133435"/>
    <lineage>
        <taxon>Bacteria</taxon>
        <taxon>Pseudomonadati</taxon>
        <taxon>Pseudomonadota</taxon>
        <taxon>Alphaproteobacteria</taxon>
        <taxon>Sphingomonadales</taxon>
        <taxon>Sphingomonadaceae</taxon>
        <taxon>Novosphingobium</taxon>
    </lineage>
</organism>
<sequence length="45" mass="4857">MTKHESHDEPVIDLGQASVETKGQAIFDVDVSGGLLRYIVGSIED</sequence>
<dbReference type="InterPro" id="IPR049805">
    <property type="entry name" value="Lasso_benenodin"/>
</dbReference>
<dbReference type="NCBIfam" id="NF033522">
    <property type="entry name" value="lasso_benenodin"/>
    <property type="match status" value="1"/>
</dbReference>
<dbReference type="Pfam" id="PF24178">
    <property type="entry name" value="Subterisin"/>
    <property type="match status" value="1"/>
</dbReference>
<evidence type="ECO:0000313" key="2">
    <source>
        <dbReference type="Proteomes" id="UP001379235"/>
    </source>
</evidence>
<dbReference type="RefSeq" id="WP_339967571.1">
    <property type="nucleotide sequence ID" value="NZ_JBBHJY010000006.1"/>
</dbReference>